<reference evidence="6 7" key="1">
    <citation type="submission" date="2015-05" db="EMBL/GenBank/DDBJ databases">
        <title>Genome sequence of Mycobacterium haemophilum.</title>
        <authorList>
            <person name="Greninger A.L."/>
            <person name="Cunningham G."/>
            <person name="Miller S."/>
        </authorList>
    </citation>
    <scope>NUCLEOTIDE SEQUENCE [LARGE SCALE GENOMIC DNA]</scope>
    <source>
        <strain evidence="7">UC1</strain>
    </source>
</reference>
<dbReference type="Gene3D" id="3.40.50.300">
    <property type="entry name" value="P-loop containing nucleotide triphosphate hydrolases"/>
    <property type="match status" value="3"/>
</dbReference>
<protein>
    <recommendedName>
        <fullName evidence="5">FtsK domain-containing protein</fullName>
    </recommendedName>
</protein>
<feature type="binding site" evidence="4">
    <location>
        <begin position="119"/>
        <end position="126"/>
    </location>
    <ligand>
        <name>ATP</name>
        <dbReference type="ChEBI" id="CHEBI:30616"/>
    </ligand>
</feature>
<dbReference type="PROSITE" id="PS50901">
    <property type="entry name" value="FTSK"/>
    <property type="match status" value="2"/>
</dbReference>
<dbReference type="EMBL" id="LDPR01000027">
    <property type="protein sequence ID" value="KLO34401.1"/>
    <property type="molecule type" value="Genomic_DNA"/>
</dbReference>
<dbReference type="GO" id="GO:0005524">
    <property type="term" value="F:ATP binding"/>
    <property type="evidence" value="ECO:0007669"/>
    <property type="project" value="UniProtKB-UniRule"/>
</dbReference>
<dbReference type="NCBIfam" id="TIGR03925">
    <property type="entry name" value="T7SS_EccC_b"/>
    <property type="match status" value="1"/>
</dbReference>
<sequence>MVAVTRSMPMGLRFAAEPDIMPIYEAEALARALAAFTPTDEAESLLAKTAEEARAGQDFTDALGIYDLRVWDPRLNWNNLSPANRLRVPIGKALDGRLVYLDVKEGAEGGFGPHGSMVGQTGSGKSEHLISTVLALCATHSPQQLRILLGDFKGESAFGPLEDLPHCDGIISNLSKSQHKLDRFKLVLRGELKRRQELLNTTGFASVRLYEKARASGRADLEPLPALLLVLDEFSQMLDLVPEMAKVMDEVARLGRSLWIHILNASQRMEVGKMAGMIAQQTFAIGLKVKDAGESRAAIGSPRAWEELKNAPQGSAFLVVDGEHTRYRSFYASGQFIAPKMNATERDRSEGHYLPVTKFSTALVPLPDIVVGESDVELEDALDSSPEADAPTVAALMVDRLREAARTMPRGHRMWRPALDDTTTLTLDVILGEYWNRRWDEFTEDSGLVAAYGREDDPFEHSQDVVALSLVDSNAGVAGAPQAGKTTALRTLMMSLAMTNSPQRVQFYGIDFGGLKLQSVAGLPHVCGIAGTGDDEKVQRVVSEVERILRNRKRDWTRWVDPGSSNGQPTGLDLSRFRANKFGPNRRPVPEDGHGDVFLVVDNITAIRNELPLIHDRITTLADGALNFGVHVIISNDSWLGMKAEPKLSSKVELRLANSNDSLMDRPTAKTVPEDHKGRGVVKPGKHMLVAVPFVAQVAHVGGEVAATEATAALVAEKWAQRGFGPAPQLQQLPGEVAFTDLEPLPDTAPRHALPIGIGERDMSTAWLDLNLYPHAFCTGTTKAGRTVFLRTVCAAIMKTYRPDEVQVMMFDPDFSIGDALADEYRTVWETDHAKIGQAATQIAALLERRRPPADLDPRQLRDWKPVRPKWFILIDDLTMLSPNGPSTTVLQPLLPAVESARNLDLHVIASVTSEGWYGRGGLNKLIQAMQRGGTSVVVLDGDKKEVIIDQVRPAARIPGRGELYLRKSGGQLIQVALPSALHDS</sequence>
<dbReference type="SUPFAM" id="SSF52540">
    <property type="entry name" value="P-loop containing nucleoside triphosphate hydrolases"/>
    <property type="match status" value="3"/>
</dbReference>
<keyword evidence="3 4" id="KW-0067">ATP-binding</keyword>
<evidence type="ECO:0000256" key="3">
    <source>
        <dbReference type="ARBA" id="ARBA00022840"/>
    </source>
</evidence>
<evidence type="ECO:0000313" key="7">
    <source>
        <dbReference type="Proteomes" id="UP000036334"/>
    </source>
</evidence>
<gene>
    <name evidence="6" type="ORF">ABH38_19085</name>
</gene>
<name>A0A0I9YCK7_9MYCO</name>
<accession>A0A0I9YCK7</accession>
<dbReference type="InterPro" id="IPR002543">
    <property type="entry name" value="FtsK_dom"/>
</dbReference>
<evidence type="ECO:0000313" key="6">
    <source>
        <dbReference type="EMBL" id="KLO34401.1"/>
    </source>
</evidence>
<evidence type="ECO:0000256" key="4">
    <source>
        <dbReference type="PROSITE-ProRule" id="PRU00289"/>
    </source>
</evidence>
<dbReference type="InterPro" id="IPR027417">
    <property type="entry name" value="P-loop_NTPase"/>
</dbReference>
<organism evidence="6 7">
    <name type="scientific">Mycobacterium haemophilum</name>
    <dbReference type="NCBI Taxonomy" id="29311"/>
    <lineage>
        <taxon>Bacteria</taxon>
        <taxon>Bacillati</taxon>
        <taxon>Actinomycetota</taxon>
        <taxon>Actinomycetes</taxon>
        <taxon>Mycobacteriales</taxon>
        <taxon>Mycobacteriaceae</taxon>
        <taxon>Mycobacterium</taxon>
    </lineage>
</organism>
<evidence type="ECO:0000259" key="5">
    <source>
        <dbReference type="PROSITE" id="PS50901"/>
    </source>
</evidence>
<dbReference type="AlphaFoldDB" id="A0A0I9YCK7"/>
<dbReference type="GO" id="GO:0003677">
    <property type="term" value="F:DNA binding"/>
    <property type="evidence" value="ECO:0007669"/>
    <property type="project" value="InterPro"/>
</dbReference>
<dbReference type="Pfam" id="PF01580">
    <property type="entry name" value="FtsK_SpoIIIE"/>
    <property type="match status" value="3"/>
</dbReference>
<keyword evidence="7" id="KW-1185">Reference proteome</keyword>
<feature type="binding site" evidence="4">
    <location>
        <begin position="479"/>
        <end position="486"/>
    </location>
    <ligand>
        <name>ATP</name>
        <dbReference type="ChEBI" id="CHEBI:30616"/>
    </ligand>
</feature>
<proteinExistence type="predicted"/>
<dbReference type="PANTHER" id="PTHR22683">
    <property type="entry name" value="SPORULATION PROTEIN RELATED"/>
    <property type="match status" value="1"/>
</dbReference>
<dbReference type="PANTHER" id="PTHR22683:SF1">
    <property type="entry name" value="TYPE VII SECRETION SYSTEM PROTEIN ESSC"/>
    <property type="match status" value="1"/>
</dbReference>
<dbReference type="PATRIC" id="fig|29311.18.peg.3154"/>
<comment type="caution">
    <text evidence="6">The sequence shown here is derived from an EMBL/GenBank/DDBJ whole genome shotgun (WGS) entry which is preliminary data.</text>
</comment>
<keyword evidence="2 4" id="KW-0547">Nucleotide-binding</keyword>
<dbReference type="Proteomes" id="UP000036334">
    <property type="component" value="Unassembled WGS sequence"/>
</dbReference>
<dbReference type="OrthoDB" id="9807790at2"/>
<dbReference type="InterPro" id="IPR023837">
    <property type="entry name" value="EccCb-like_Actinobacteria"/>
</dbReference>
<feature type="domain" description="FtsK" evidence="5">
    <location>
        <begin position="96"/>
        <end position="296"/>
    </location>
</feature>
<dbReference type="InterPro" id="IPR050206">
    <property type="entry name" value="FtsK/SpoIIIE/SftA"/>
</dbReference>
<evidence type="ECO:0000256" key="2">
    <source>
        <dbReference type="ARBA" id="ARBA00022741"/>
    </source>
</evidence>
<feature type="domain" description="FtsK" evidence="5">
    <location>
        <begin position="462"/>
        <end position="667"/>
    </location>
</feature>
<keyword evidence="1" id="KW-0677">Repeat</keyword>
<dbReference type="RefSeq" id="WP_047316779.1">
    <property type="nucleotide sequence ID" value="NZ_LDPQ01000039.1"/>
</dbReference>
<evidence type="ECO:0000256" key="1">
    <source>
        <dbReference type="ARBA" id="ARBA00022737"/>
    </source>
</evidence>